<reference evidence="2 3" key="1">
    <citation type="submission" date="2016-10" db="EMBL/GenBank/DDBJ databases">
        <authorList>
            <person name="de Groot N.N."/>
        </authorList>
    </citation>
    <scope>NUCLEOTIDE SEQUENCE [LARGE SCALE GENOMIC DNA]</scope>
    <source>
        <strain evidence="2 3">DSM 1736</strain>
    </source>
</reference>
<protein>
    <recommendedName>
        <fullName evidence="4">Collagen triple helix repeat-containing protein</fullName>
    </recommendedName>
</protein>
<sequence length="172" mass="17588">MDTLALQLRRQLTGTVASSANVVFETTLTTYGAVAYNPLTGEITINKTGRYFINWWVATQNTLSLTVSFSIVTSQGDNIAGEAPVRVGEVTGFALLQVDTAPITVRLVNSGTNPVVLATGTINKAYLLLSEVQEDTEGVTGPAGDTGPTGATGPAGDTGPTGDTGPAGDTGP</sequence>
<dbReference type="Proteomes" id="UP000214880">
    <property type="component" value="Unassembled WGS sequence"/>
</dbReference>
<evidence type="ECO:0000256" key="1">
    <source>
        <dbReference type="SAM" id="MobiDB-lite"/>
    </source>
</evidence>
<organism evidence="2 3">
    <name type="scientific">Dendrosporobacter quercicolus</name>
    <dbReference type="NCBI Taxonomy" id="146817"/>
    <lineage>
        <taxon>Bacteria</taxon>
        <taxon>Bacillati</taxon>
        <taxon>Bacillota</taxon>
        <taxon>Negativicutes</taxon>
        <taxon>Selenomonadales</taxon>
        <taxon>Sporomusaceae</taxon>
        <taxon>Dendrosporobacter</taxon>
    </lineage>
</organism>
<accession>A0A1H0APC9</accession>
<keyword evidence="3" id="KW-1185">Reference proteome</keyword>
<feature type="non-terminal residue" evidence="2">
    <location>
        <position position="172"/>
    </location>
</feature>
<dbReference type="RefSeq" id="WP_217636947.1">
    <property type="nucleotide sequence ID" value="NZ_FNHB01000021.1"/>
</dbReference>
<evidence type="ECO:0000313" key="2">
    <source>
        <dbReference type="EMBL" id="SDN35241.1"/>
    </source>
</evidence>
<evidence type="ECO:0008006" key="4">
    <source>
        <dbReference type="Google" id="ProtNLM"/>
    </source>
</evidence>
<dbReference type="Gene3D" id="2.60.120.40">
    <property type="match status" value="1"/>
</dbReference>
<dbReference type="InterPro" id="IPR008983">
    <property type="entry name" value="Tumour_necrosis_fac-like_dom"/>
</dbReference>
<evidence type="ECO:0000313" key="3">
    <source>
        <dbReference type="Proteomes" id="UP000214880"/>
    </source>
</evidence>
<proteinExistence type="predicted"/>
<dbReference type="AlphaFoldDB" id="A0A1H0APC9"/>
<name>A0A1H0APC9_9FIRM</name>
<gene>
    <name evidence="2" type="ORF">SAMN04488502_1212</name>
</gene>
<feature type="region of interest" description="Disordered" evidence="1">
    <location>
        <begin position="136"/>
        <end position="172"/>
    </location>
</feature>
<dbReference type="STRING" id="146817.SAMN04488502_1212"/>
<dbReference type="EMBL" id="FNHB01000021">
    <property type="protein sequence ID" value="SDN35241.1"/>
    <property type="molecule type" value="Genomic_DNA"/>
</dbReference>
<feature type="compositionally biased region" description="Low complexity" evidence="1">
    <location>
        <begin position="140"/>
        <end position="172"/>
    </location>
</feature>